<evidence type="ECO:0000313" key="8">
    <source>
        <dbReference type="Proteomes" id="UP000320244"/>
    </source>
</evidence>
<dbReference type="RefSeq" id="WP_146321332.1">
    <property type="nucleotide sequence ID" value="NZ_VCQV01000074.1"/>
</dbReference>
<dbReference type="Pfam" id="PF00589">
    <property type="entry name" value="Phage_integrase"/>
    <property type="match status" value="1"/>
</dbReference>
<dbReference type="EMBL" id="VCQV01000074">
    <property type="protein sequence ID" value="TWP32458.1"/>
    <property type="molecule type" value="Genomic_DNA"/>
</dbReference>
<keyword evidence="8" id="KW-1185">Reference proteome</keyword>
<dbReference type="Gene3D" id="1.10.150.130">
    <property type="match status" value="1"/>
</dbReference>
<dbReference type="Gene3D" id="1.10.443.10">
    <property type="entry name" value="Intergrase catalytic core"/>
    <property type="match status" value="1"/>
</dbReference>
<dbReference type="PROSITE" id="PS51900">
    <property type="entry name" value="CB"/>
    <property type="match status" value="1"/>
</dbReference>
<evidence type="ECO:0000259" key="6">
    <source>
        <dbReference type="PROSITE" id="PS51900"/>
    </source>
</evidence>
<evidence type="ECO:0000313" key="7">
    <source>
        <dbReference type="EMBL" id="TWP32458.1"/>
    </source>
</evidence>
<sequence length="332" mass="36611">MATARSFADMLAQFLTIYLPVTRACSHNTVSAYRDAFTLFLRFMDQRQATSPDKVSFEDFTASNMAAYLGWLRTDRHCSDATANQRLAAVKSFFRYVQTQAPEQIAQAQQVLSLKAAQVPQPAIGYLPVEAVGLLLECATRRGLRDLALLTTLYDTGARVQEVCDLSIVDLHLGKPASITLTGKGRKTRIVPLTPQAAQILTQHVRTLPDDSSKPVFANRTGQQLGRAGAAYILAKCVHAAHADRPELVPAKVSPHQLRHSKAMHLLENGVNLIYIRDILGHASIVTTEVYAKANPEMKRRAVEAAASKTLGPSRYDHASRQDLLDWLRQAI</sequence>
<dbReference type="Proteomes" id="UP000320244">
    <property type="component" value="Unassembled WGS sequence"/>
</dbReference>
<evidence type="ECO:0000259" key="5">
    <source>
        <dbReference type="PROSITE" id="PS51898"/>
    </source>
</evidence>
<dbReference type="PANTHER" id="PTHR30349">
    <property type="entry name" value="PHAGE INTEGRASE-RELATED"/>
    <property type="match status" value="1"/>
</dbReference>
<dbReference type="InterPro" id="IPR002104">
    <property type="entry name" value="Integrase_catalytic"/>
</dbReference>
<dbReference type="InterPro" id="IPR004107">
    <property type="entry name" value="Integrase_SAM-like_N"/>
</dbReference>
<accession>A0A563DQ84</accession>
<organism evidence="7 8">
    <name type="scientific">Leekyejoonella antrihumi</name>
    <dbReference type="NCBI Taxonomy" id="1660198"/>
    <lineage>
        <taxon>Bacteria</taxon>
        <taxon>Bacillati</taxon>
        <taxon>Actinomycetota</taxon>
        <taxon>Actinomycetes</taxon>
        <taxon>Micrococcales</taxon>
        <taxon>Dermacoccaceae</taxon>
        <taxon>Leekyejoonella</taxon>
    </lineage>
</organism>
<feature type="domain" description="Core-binding (CB)" evidence="6">
    <location>
        <begin position="5"/>
        <end position="98"/>
    </location>
</feature>
<reference evidence="7 8" key="2">
    <citation type="submission" date="2019-08" db="EMBL/GenBank/DDBJ databases">
        <title>Jejuicoccus antrihumi gen. nov., sp. nov., a new member of the family Dermacoccaceae isolated from a cave.</title>
        <authorList>
            <person name="Schumann P."/>
            <person name="Kim I.S."/>
        </authorList>
    </citation>
    <scope>NUCLEOTIDE SEQUENCE [LARGE SCALE GENOMIC DNA]</scope>
    <source>
        <strain evidence="7 8">C5-26</strain>
    </source>
</reference>
<feature type="domain" description="Tyr recombinase" evidence="5">
    <location>
        <begin position="122"/>
        <end position="304"/>
    </location>
</feature>
<gene>
    <name evidence="7" type="ORF">FGL98_24190</name>
</gene>
<dbReference type="PANTHER" id="PTHR30349:SF81">
    <property type="entry name" value="TYROSINE RECOMBINASE XERC"/>
    <property type="match status" value="1"/>
</dbReference>
<dbReference type="InterPro" id="IPR050090">
    <property type="entry name" value="Tyrosine_recombinase_XerCD"/>
</dbReference>
<dbReference type="GO" id="GO:0006310">
    <property type="term" value="P:DNA recombination"/>
    <property type="evidence" value="ECO:0007669"/>
    <property type="project" value="UniProtKB-KW"/>
</dbReference>
<dbReference type="OrthoDB" id="9801717at2"/>
<reference evidence="7 8" key="1">
    <citation type="submission" date="2019-05" db="EMBL/GenBank/DDBJ databases">
        <authorList>
            <person name="Lee S.D."/>
        </authorList>
    </citation>
    <scope>NUCLEOTIDE SEQUENCE [LARGE SCALE GENOMIC DNA]</scope>
    <source>
        <strain evidence="7 8">C5-26</strain>
    </source>
</reference>
<dbReference type="InterPro" id="IPR010998">
    <property type="entry name" value="Integrase_recombinase_N"/>
</dbReference>
<dbReference type="Pfam" id="PF02899">
    <property type="entry name" value="Phage_int_SAM_1"/>
    <property type="match status" value="1"/>
</dbReference>
<evidence type="ECO:0000256" key="3">
    <source>
        <dbReference type="ARBA" id="ARBA00023172"/>
    </source>
</evidence>
<evidence type="ECO:0000256" key="1">
    <source>
        <dbReference type="ARBA" id="ARBA00022908"/>
    </source>
</evidence>
<dbReference type="InterPro" id="IPR013762">
    <property type="entry name" value="Integrase-like_cat_sf"/>
</dbReference>
<comment type="caution">
    <text evidence="7">The sequence shown here is derived from an EMBL/GenBank/DDBJ whole genome shotgun (WGS) entry which is preliminary data.</text>
</comment>
<dbReference type="InterPro" id="IPR011010">
    <property type="entry name" value="DNA_brk_join_enz"/>
</dbReference>
<keyword evidence="2 4" id="KW-0238">DNA-binding</keyword>
<evidence type="ECO:0000256" key="4">
    <source>
        <dbReference type="PROSITE-ProRule" id="PRU01248"/>
    </source>
</evidence>
<dbReference type="SUPFAM" id="SSF56349">
    <property type="entry name" value="DNA breaking-rejoining enzymes"/>
    <property type="match status" value="1"/>
</dbReference>
<name>A0A563DQ84_9MICO</name>
<evidence type="ECO:0000256" key="2">
    <source>
        <dbReference type="ARBA" id="ARBA00023125"/>
    </source>
</evidence>
<dbReference type="PROSITE" id="PS51898">
    <property type="entry name" value="TYR_RECOMBINASE"/>
    <property type="match status" value="1"/>
</dbReference>
<keyword evidence="3" id="KW-0233">DNA recombination</keyword>
<dbReference type="AlphaFoldDB" id="A0A563DQ84"/>
<protein>
    <submittedName>
        <fullName evidence="7">Integrase</fullName>
    </submittedName>
</protein>
<dbReference type="GO" id="GO:0015074">
    <property type="term" value="P:DNA integration"/>
    <property type="evidence" value="ECO:0007669"/>
    <property type="project" value="UniProtKB-KW"/>
</dbReference>
<keyword evidence="1" id="KW-0229">DNA integration</keyword>
<proteinExistence type="predicted"/>
<dbReference type="GO" id="GO:0003677">
    <property type="term" value="F:DNA binding"/>
    <property type="evidence" value="ECO:0007669"/>
    <property type="project" value="UniProtKB-UniRule"/>
</dbReference>
<dbReference type="InterPro" id="IPR044068">
    <property type="entry name" value="CB"/>
</dbReference>